<keyword evidence="2" id="KW-0812">Transmembrane</keyword>
<feature type="transmembrane region" description="Helical" evidence="2">
    <location>
        <begin position="50"/>
        <end position="68"/>
    </location>
</feature>
<protein>
    <submittedName>
        <fullName evidence="3">Uncharacterized protein</fullName>
    </submittedName>
</protein>
<evidence type="ECO:0000313" key="3">
    <source>
        <dbReference type="EMBL" id="MFF5290462.1"/>
    </source>
</evidence>
<evidence type="ECO:0000313" key="4">
    <source>
        <dbReference type="Proteomes" id="UP001602245"/>
    </source>
</evidence>
<feature type="compositionally biased region" description="Polar residues" evidence="1">
    <location>
        <begin position="173"/>
        <end position="183"/>
    </location>
</feature>
<keyword evidence="2" id="KW-1133">Transmembrane helix</keyword>
<feature type="region of interest" description="Disordered" evidence="1">
    <location>
        <begin position="105"/>
        <end position="203"/>
    </location>
</feature>
<dbReference type="EMBL" id="JBIAZU010000002">
    <property type="protein sequence ID" value="MFF5290462.1"/>
    <property type="molecule type" value="Genomic_DNA"/>
</dbReference>
<gene>
    <name evidence="3" type="ORF">ACFY35_13545</name>
</gene>
<proteinExistence type="predicted"/>
<name>A0ABW6WEM6_9ACTN</name>
<dbReference type="Proteomes" id="UP001602245">
    <property type="component" value="Unassembled WGS sequence"/>
</dbReference>
<dbReference type="RefSeq" id="WP_026205467.1">
    <property type="nucleotide sequence ID" value="NZ_JBIAZU010000002.1"/>
</dbReference>
<accession>A0ABW6WEM6</accession>
<reference evidence="3 4" key="1">
    <citation type="submission" date="2024-10" db="EMBL/GenBank/DDBJ databases">
        <title>The Natural Products Discovery Center: Release of the First 8490 Sequenced Strains for Exploring Actinobacteria Biosynthetic Diversity.</title>
        <authorList>
            <person name="Kalkreuter E."/>
            <person name="Kautsar S.A."/>
            <person name="Yang D."/>
            <person name="Bader C.D."/>
            <person name="Teijaro C.N."/>
            <person name="Fluegel L."/>
            <person name="Davis C.M."/>
            <person name="Simpson J.R."/>
            <person name="Lauterbach L."/>
            <person name="Steele A.D."/>
            <person name="Gui C."/>
            <person name="Meng S."/>
            <person name="Li G."/>
            <person name="Viehrig K."/>
            <person name="Ye F."/>
            <person name="Su P."/>
            <person name="Kiefer A.F."/>
            <person name="Nichols A."/>
            <person name="Cepeda A.J."/>
            <person name="Yan W."/>
            <person name="Fan B."/>
            <person name="Jiang Y."/>
            <person name="Adhikari A."/>
            <person name="Zheng C.-J."/>
            <person name="Schuster L."/>
            <person name="Cowan T.M."/>
            <person name="Smanski M.J."/>
            <person name="Chevrette M.G."/>
            <person name="De Carvalho L.P.S."/>
            <person name="Shen B."/>
        </authorList>
    </citation>
    <scope>NUCLEOTIDE SEQUENCE [LARGE SCALE GENOMIC DNA]</scope>
    <source>
        <strain evidence="3 4">NPDC000087</strain>
    </source>
</reference>
<feature type="transmembrane region" description="Helical" evidence="2">
    <location>
        <begin position="21"/>
        <end position="44"/>
    </location>
</feature>
<organism evidence="3 4">
    <name type="scientific">Paractinoplanes globisporus</name>
    <dbReference type="NCBI Taxonomy" id="113565"/>
    <lineage>
        <taxon>Bacteria</taxon>
        <taxon>Bacillati</taxon>
        <taxon>Actinomycetota</taxon>
        <taxon>Actinomycetes</taxon>
        <taxon>Micromonosporales</taxon>
        <taxon>Micromonosporaceae</taxon>
        <taxon>Paractinoplanes</taxon>
    </lineage>
</organism>
<feature type="transmembrane region" description="Helical" evidence="2">
    <location>
        <begin position="80"/>
        <end position="99"/>
    </location>
</feature>
<evidence type="ECO:0000256" key="1">
    <source>
        <dbReference type="SAM" id="MobiDB-lite"/>
    </source>
</evidence>
<comment type="caution">
    <text evidence="3">The sequence shown here is derived from an EMBL/GenBank/DDBJ whole genome shotgun (WGS) entry which is preliminary data.</text>
</comment>
<keyword evidence="2" id="KW-0472">Membrane</keyword>
<keyword evidence="4" id="KW-1185">Reference proteome</keyword>
<sequence length="311" mass="31408">MGEEQQQDSRAGGTGHSRLTIYLITGLVNGLTIVGSFADIISLYALDGRILLGLAGFGVILLAITMTIGRYSLTRRGMTVVGAILVLSVAGACVAVSLAKGNERADKPIATSPGTQPAPAPPGGPSAISVTPSAPGTTVVAPGPGAGTGDDEGIRVDTPPGGLVGIPPYTTGPARQTTRPSPTKSKRPATSPAAGTGDGPRPSVGIFFPQSGDNVRQARNSNGYLANLSAGDEIWALVRAVSGGPYRPQGPCPHDAGTWSCANVPYPSADDCQLRVVVVDAAGSRTLAAHREDGVTGVADPAAWADVLVKC</sequence>
<evidence type="ECO:0000256" key="2">
    <source>
        <dbReference type="SAM" id="Phobius"/>
    </source>
</evidence>